<evidence type="ECO:0000256" key="2">
    <source>
        <dbReference type="ARBA" id="ARBA00022771"/>
    </source>
</evidence>
<protein>
    <submittedName>
        <fullName evidence="8">Ring finger protein 222</fullName>
    </submittedName>
</protein>
<evidence type="ECO:0000313" key="8">
    <source>
        <dbReference type="Ensembl" id="ENSKMAP00000016343.1"/>
    </source>
</evidence>
<sequence length="269" mass="29530">MKQTFELDPVDQLAAVTGGWPCFTSLSWPPPSTNDTHTESQRGTEKRSSSPGVYHQGDLYMAFFKEGGAEDAQECPVCYEPLPGSERTLSCGHAFCHDCLVKTLVSINSDGHIRDTIACPICRHLTFIRRQKEALVSLAAKKGPSEGQTLEVPVPLGPGQVQSARRASVDSFMSGVNWIVRCCRCGFQRLRAGRLIGPSHNNACQIFIISAQGRPMAEEDALDVVMTVVQPQRRTRRRVCTTARCLIFLLTAFTLLALVAATLPWILLA</sequence>
<evidence type="ECO:0000256" key="6">
    <source>
        <dbReference type="SAM" id="Phobius"/>
    </source>
</evidence>
<dbReference type="Pfam" id="PF13445">
    <property type="entry name" value="zf-RING_UBOX"/>
    <property type="match status" value="1"/>
</dbReference>
<keyword evidence="6" id="KW-1133">Transmembrane helix</keyword>
<dbReference type="SMART" id="SM00184">
    <property type="entry name" value="RING"/>
    <property type="match status" value="1"/>
</dbReference>
<evidence type="ECO:0000256" key="1">
    <source>
        <dbReference type="ARBA" id="ARBA00022723"/>
    </source>
</evidence>
<reference evidence="8" key="2">
    <citation type="submission" date="2025-09" db="UniProtKB">
        <authorList>
            <consortium name="Ensembl"/>
        </authorList>
    </citation>
    <scope>IDENTIFICATION</scope>
</reference>
<dbReference type="InterPro" id="IPR001841">
    <property type="entry name" value="Znf_RING"/>
</dbReference>
<keyword evidence="1" id="KW-0479">Metal-binding</keyword>
<reference evidence="8" key="1">
    <citation type="submission" date="2025-08" db="UniProtKB">
        <authorList>
            <consortium name="Ensembl"/>
        </authorList>
    </citation>
    <scope>IDENTIFICATION</scope>
</reference>
<keyword evidence="6" id="KW-0472">Membrane</keyword>
<feature type="region of interest" description="Disordered" evidence="5">
    <location>
        <begin position="27"/>
        <end position="53"/>
    </location>
</feature>
<dbReference type="Proteomes" id="UP000264800">
    <property type="component" value="Unplaced"/>
</dbReference>
<feature type="compositionally biased region" description="Basic and acidic residues" evidence="5">
    <location>
        <begin position="36"/>
        <end position="48"/>
    </location>
</feature>
<dbReference type="GeneTree" id="ENSGT00390000002856"/>
<dbReference type="PANTHER" id="PTHR47095:SF1">
    <property type="entry name" value="RING FINGER PROTEIN 222"/>
    <property type="match status" value="1"/>
</dbReference>
<feature type="domain" description="RING-type" evidence="7">
    <location>
        <begin position="75"/>
        <end position="123"/>
    </location>
</feature>
<dbReference type="Gene3D" id="3.30.40.10">
    <property type="entry name" value="Zinc/RING finger domain, C3HC4 (zinc finger)"/>
    <property type="match status" value="1"/>
</dbReference>
<evidence type="ECO:0000256" key="5">
    <source>
        <dbReference type="SAM" id="MobiDB-lite"/>
    </source>
</evidence>
<dbReference type="InterPro" id="IPR027370">
    <property type="entry name" value="Znf-RING_euk"/>
</dbReference>
<accession>A0A3Q3AI42</accession>
<evidence type="ECO:0000256" key="4">
    <source>
        <dbReference type="PROSITE-ProRule" id="PRU00175"/>
    </source>
</evidence>
<organism evidence="8 9">
    <name type="scientific">Kryptolebias marmoratus</name>
    <name type="common">Mangrove killifish</name>
    <name type="synonym">Rivulus marmoratus</name>
    <dbReference type="NCBI Taxonomy" id="37003"/>
    <lineage>
        <taxon>Eukaryota</taxon>
        <taxon>Metazoa</taxon>
        <taxon>Chordata</taxon>
        <taxon>Craniata</taxon>
        <taxon>Vertebrata</taxon>
        <taxon>Euteleostomi</taxon>
        <taxon>Actinopterygii</taxon>
        <taxon>Neopterygii</taxon>
        <taxon>Teleostei</taxon>
        <taxon>Neoteleostei</taxon>
        <taxon>Acanthomorphata</taxon>
        <taxon>Ovalentaria</taxon>
        <taxon>Atherinomorphae</taxon>
        <taxon>Cyprinodontiformes</taxon>
        <taxon>Rivulidae</taxon>
        <taxon>Kryptolebias</taxon>
    </lineage>
</organism>
<dbReference type="OMA" id="TRSFCCR"/>
<dbReference type="CDD" id="cd16564">
    <property type="entry name" value="RING-HC_RNF222"/>
    <property type="match status" value="1"/>
</dbReference>
<dbReference type="Ensembl" id="ENSKMAT00000016574.1">
    <property type="protein sequence ID" value="ENSKMAP00000016343.1"/>
    <property type="gene ID" value="ENSKMAG00000012109.1"/>
</dbReference>
<dbReference type="InterPro" id="IPR017907">
    <property type="entry name" value="Znf_RING_CS"/>
</dbReference>
<evidence type="ECO:0000259" key="7">
    <source>
        <dbReference type="PROSITE" id="PS50089"/>
    </source>
</evidence>
<feature type="transmembrane region" description="Helical" evidence="6">
    <location>
        <begin position="243"/>
        <end position="267"/>
    </location>
</feature>
<name>A0A3Q3AI42_KRYMA</name>
<dbReference type="PANTHER" id="PTHR47095">
    <property type="entry name" value="RING FINGER PROTEIN 222"/>
    <property type="match status" value="1"/>
</dbReference>
<keyword evidence="2 4" id="KW-0863">Zinc-finger</keyword>
<evidence type="ECO:0000256" key="3">
    <source>
        <dbReference type="ARBA" id="ARBA00022833"/>
    </source>
</evidence>
<keyword evidence="6" id="KW-0812">Transmembrane</keyword>
<dbReference type="PROSITE" id="PS00518">
    <property type="entry name" value="ZF_RING_1"/>
    <property type="match status" value="1"/>
</dbReference>
<dbReference type="SUPFAM" id="SSF57850">
    <property type="entry name" value="RING/U-box"/>
    <property type="match status" value="1"/>
</dbReference>
<dbReference type="InterPro" id="IPR013083">
    <property type="entry name" value="Znf_RING/FYVE/PHD"/>
</dbReference>
<dbReference type="AlphaFoldDB" id="A0A3Q3AI42"/>
<dbReference type="PROSITE" id="PS50089">
    <property type="entry name" value="ZF_RING_2"/>
    <property type="match status" value="1"/>
</dbReference>
<dbReference type="InterPro" id="IPR042973">
    <property type="entry name" value="RNF222"/>
</dbReference>
<evidence type="ECO:0000313" key="9">
    <source>
        <dbReference type="Proteomes" id="UP000264800"/>
    </source>
</evidence>
<dbReference type="GO" id="GO:0008270">
    <property type="term" value="F:zinc ion binding"/>
    <property type="evidence" value="ECO:0007669"/>
    <property type="project" value="UniProtKB-KW"/>
</dbReference>
<keyword evidence="9" id="KW-1185">Reference proteome</keyword>
<keyword evidence="3" id="KW-0862">Zinc</keyword>
<proteinExistence type="predicted"/>